<dbReference type="AlphaFoldDB" id="A0A3G3IJC4"/>
<evidence type="ECO:0000313" key="1">
    <source>
        <dbReference type="EMBL" id="AYQ55950.1"/>
    </source>
</evidence>
<dbReference type="InterPro" id="IPR038656">
    <property type="entry name" value="Peptidase_G1_sf"/>
</dbReference>
<dbReference type="EMBL" id="CP024634">
    <property type="protein sequence ID" value="AYQ55950.1"/>
    <property type="molecule type" value="Genomic_DNA"/>
</dbReference>
<dbReference type="Proteomes" id="UP000278334">
    <property type="component" value="Chromosome"/>
</dbReference>
<accession>A0A3G3IJC4</accession>
<proteinExistence type="predicted"/>
<name>A0A3G3IJC4_9GAMM</name>
<gene>
    <name evidence="1" type="ORF">MS2017_0197</name>
</gene>
<organism evidence="1 2">
    <name type="scientific">Bathymodiolus thermophilus thioautotrophic gill symbiont</name>
    <dbReference type="NCBI Taxonomy" id="2360"/>
    <lineage>
        <taxon>Bacteria</taxon>
        <taxon>Pseudomonadati</taxon>
        <taxon>Pseudomonadota</taxon>
        <taxon>Gammaproteobacteria</taxon>
        <taxon>sulfur-oxidizing symbionts</taxon>
    </lineage>
</organism>
<dbReference type="KEGG" id="bthg:MS2017_0197"/>
<dbReference type="RefSeq" id="WP_122950975.1">
    <property type="nucleotide sequence ID" value="NZ_CP024634.1"/>
</dbReference>
<dbReference type="Gene3D" id="2.60.120.700">
    <property type="entry name" value="Peptidase G1"/>
    <property type="match status" value="1"/>
</dbReference>
<sequence length="245" mass="27240">MTIKKVFNKKNFTDNAGSNKVSSFKTDLGVDNGWVVDTYWALSDAQEINIFNANLTVPQPPKDKENQVIFLFTGLQDQKGSFLNNHILQPVLQWGKSLVGGGQYWSIASWYVGLTTISVSELLPVNPGDLITTKISGVYNDESKLYNYDCSIESKDTNRSVLHVYSIPKLQELVTALEVYGIDQCSQYPASAMTEFNNILINGKLTPNNIPWDISKSITECGQDIKIISDASNNGSIKVIYQKGR</sequence>
<evidence type="ECO:0000313" key="2">
    <source>
        <dbReference type="Proteomes" id="UP000278334"/>
    </source>
</evidence>
<reference evidence="1 2" key="1">
    <citation type="submission" date="2017-11" db="EMBL/GenBank/DDBJ databases">
        <title>Genome sequence of the bacterial symbiont EPR9N from a vent mussel Bathymodiolus thermophilus.</title>
        <authorList>
            <person name="Won Y.-J."/>
        </authorList>
    </citation>
    <scope>NUCLEOTIDE SEQUENCE [LARGE SCALE GENOMIC DNA]</scope>
    <source>
        <strain evidence="1 2">EPR9N</strain>
    </source>
</reference>
<protein>
    <submittedName>
        <fullName evidence="1">Uncharacterized protein</fullName>
    </submittedName>
</protein>